<evidence type="ECO:0000259" key="2">
    <source>
        <dbReference type="Pfam" id="PF23598"/>
    </source>
</evidence>
<dbReference type="InterPro" id="IPR032675">
    <property type="entry name" value="LRR_dom_sf"/>
</dbReference>
<name>A0A2P6SEY3_ROSCH</name>
<dbReference type="Gene3D" id="3.80.10.10">
    <property type="entry name" value="Ribonuclease Inhibitor"/>
    <property type="match status" value="1"/>
</dbReference>
<accession>A0A2P6SEY3</accession>
<evidence type="ECO:0000256" key="1">
    <source>
        <dbReference type="ARBA" id="ARBA00022737"/>
    </source>
</evidence>
<dbReference type="InterPro" id="IPR055414">
    <property type="entry name" value="LRR_R13L4/SHOC2-like"/>
</dbReference>
<gene>
    <name evidence="3" type="ORF">RchiOBHm_Chr1g0346201</name>
</gene>
<proteinExistence type="predicted"/>
<organism evidence="3 4">
    <name type="scientific">Rosa chinensis</name>
    <name type="common">China rose</name>
    <dbReference type="NCBI Taxonomy" id="74649"/>
    <lineage>
        <taxon>Eukaryota</taxon>
        <taxon>Viridiplantae</taxon>
        <taxon>Streptophyta</taxon>
        <taxon>Embryophyta</taxon>
        <taxon>Tracheophyta</taxon>
        <taxon>Spermatophyta</taxon>
        <taxon>Magnoliopsida</taxon>
        <taxon>eudicotyledons</taxon>
        <taxon>Gunneridae</taxon>
        <taxon>Pentapetalae</taxon>
        <taxon>rosids</taxon>
        <taxon>fabids</taxon>
        <taxon>Rosales</taxon>
        <taxon>Rosaceae</taxon>
        <taxon>Rosoideae</taxon>
        <taxon>Rosoideae incertae sedis</taxon>
        <taxon>Rosa</taxon>
    </lineage>
</organism>
<reference evidence="3 4" key="1">
    <citation type="journal article" date="2018" name="Nat. Genet.">
        <title>The Rosa genome provides new insights in the design of modern roses.</title>
        <authorList>
            <person name="Bendahmane M."/>
        </authorList>
    </citation>
    <scope>NUCLEOTIDE SEQUENCE [LARGE SCALE GENOMIC DNA]</scope>
    <source>
        <strain evidence="4">cv. Old Blush</strain>
    </source>
</reference>
<dbReference type="AlphaFoldDB" id="A0A2P6SEY3"/>
<sequence length="216" mass="25058">MSFFQVSSSSGHYIMHDLINDLASFVSGEFCFRWQGTSSPNNLSKTRHFSCMLRYCYNTPMFEALQQAKCLHTFLTLVTSSMWWKISGKGLYEALPKFQCLRMLKLSWYDIKELPDSINNLKHLKHLDLSYSSTEKLPDAICTLYNLQVLLLSWCKRLTELPANLGRLINLSHLDITCTKLKKMPPYMGKLKDLQMLPEFVLDKHMCTLLGIIWQS</sequence>
<dbReference type="SUPFAM" id="SSF52058">
    <property type="entry name" value="L domain-like"/>
    <property type="match status" value="1"/>
</dbReference>
<comment type="caution">
    <text evidence="3">The sequence shown here is derived from an EMBL/GenBank/DDBJ whole genome shotgun (WGS) entry which is preliminary data.</text>
</comment>
<dbReference type="PANTHER" id="PTHR47186">
    <property type="entry name" value="LEUCINE-RICH REPEAT-CONTAINING PROTEIN 57"/>
    <property type="match status" value="1"/>
</dbReference>
<dbReference type="EMBL" id="PDCK01000039">
    <property type="protein sequence ID" value="PRQ57247.1"/>
    <property type="molecule type" value="Genomic_DNA"/>
</dbReference>
<dbReference type="STRING" id="74649.A0A2P6SEY3"/>
<keyword evidence="1" id="KW-0677">Repeat</keyword>
<dbReference type="OMA" id="MNDMATS"/>
<dbReference type="Proteomes" id="UP000238479">
    <property type="component" value="Chromosome 1"/>
</dbReference>
<evidence type="ECO:0000313" key="4">
    <source>
        <dbReference type="Proteomes" id="UP000238479"/>
    </source>
</evidence>
<dbReference type="Gramene" id="PRQ57247">
    <property type="protein sequence ID" value="PRQ57247"/>
    <property type="gene ID" value="RchiOBHm_Chr1g0346201"/>
</dbReference>
<evidence type="ECO:0000313" key="3">
    <source>
        <dbReference type="EMBL" id="PRQ57247.1"/>
    </source>
</evidence>
<dbReference type="Pfam" id="PF23598">
    <property type="entry name" value="LRR_14"/>
    <property type="match status" value="1"/>
</dbReference>
<dbReference type="PANTHER" id="PTHR47186:SF18">
    <property type="entry name" value="RX N-TERMINAL DOMAIN-CONTAINING PROTEIN"/>
    <property type="match status" value="1"/>
</dbReference>
<protein>
    <submittedName>
        <fullName evidence="3">Putative leucine-rich repeat domain, L domain-containing protein</fullName>
    </submittedName>
</protein>
<keyword evidence="4" id="KW-1185">Reference proteome</keyword>
<feature type="domain" description="Disease resistance R13L4/SHOC-2-like LRR" evidence="2">
    <location>
        <begin position="94"/>
        <end position="197"/>
    </location>
</feature>